<name>A0AAN8KAI1_PATCE</name>
<dbReference type="InterPro" id="IPR048254">
    <property type="entry name" value="CDP_ALCOHOL_P_TRANSF_CS"/>
</dbReference>
<evidence type="ECO:0000313" key="11">
    <source>
        <dbReference type="Proteomes" id="UP001347796"/>
    </source>
</evidence>
<feature type="transmembrane region" description="Helical" evidence="9">
    <location>
        <begin position="159"/>
        <end position="183"/>
    </location>
</feature>
<feature type="transmembrane region" description="Helical" evidence="9">
    <location>
        <begin position="125"/>
        <end position="147"/>
    </location>
</feature>
<dbReference type="AlphaFoldDB" id="A0AAN8KAI1"/>
<keyword evidence="3 9" id="KW-0812">Transmembrane</keyword>
<sequence length="202" mass="23018">MATDILFFIPNIIGYIRIGLALISFILWNHPFYFLLFYCVSVSLDCVDGYAARKFQQTSKFGAWFDVIIDLLSRGFLWCGLSKWGYIIVMLEWMTFVSTHSKGPNWKETSKDFPALIKSVMAGGFYTPLGMFVISGLHVLPIWLYGLQSGYLDSVNLPVIIQMMVVLVLIAGRGVCCIVELFYNKKYVEFLLDEKTEEAVKS</sequence>
<evidence type="ECO:0000256" key="1">
    <source>
        <dbReference type="ARBA" id="ARBA00004141"/>
    </source>
</evidence>
<dbReference type="Proteomes" id="UP001347796">
    <property type="component" value="Unassembled WGS sequence"/>
</dbReference>
<organism evidence="10 11">
    <name type="scientific">Patella caerulea</name>
    <name type="common">Rayed Mediterranean limpet</name>
    <dbReference type="NCBI Taxonomy" id="87958"/>
    <lineage>
        <taxon>Eukaryota</taxon>
        <taxon>Metazoa</taxon>
        <taxon>Spiralia</taxon>
        <taxon>Lophotrochozoa</taxon>
        <taxon>Mollusca</taxon>
        <taxon>Gastropoda</taxon>
        <taxon>Patellogastropoda</taxon>
        <taxon>Patelloidea</taxon>
        <taxon>Patellidae</taxon>
        <taxon>Patella</taxon>
    </lineage>
</organism>
<keyword evidence="7" id="KW-1208">Phospholipid metabolism</keyword>
<dbReference type="GO" id="GO:0016780">
    <property type="term" value="F:phosphotransferase activity, for other substituted phosphate groups"/>
    <property type="evidence" value="ECO:0007669"/>
    <property type="project" value="InterPro"/>
</dbReference>
<evidence type="ECO:0000256" key="3">
    <source>
        <dbReference type="ARBA" id="ARBA00022692"/>
    </source>
</evidence>
<dbReference type="GO" id="GO:0016020">
    <property type="term" value="C:membrane"/>
    <property type="evidence" value="ECO:0007669"/>
    <property type="project" value="UniProtKB-SubCell"/>
</dbReference>
<evidence type="ECO:0000256" key="6">
    <source>
        <dbReference type="ARBA" id="ARBA00023136"/>
    </source>
</evidence>
<dbReference type="GO" id="GO:0008654">
    <property type="term" value="P:phospholipid biosynthetic process"/>
    <property type="evidence" value="ECO:0007669"/>
    <property type="project" value="InterPro"/>
</dbReference>
<dbReference type="Pfam" id="PF01066">
    <property type="entry name" value="CDP-OH_P_transf"/>
    <property type="match status" value="1"/>
</dbReference>
<comment type="subcellular location">
    <subcellularLocation>
        <location evidence="1">Membrane</location>
        <topology evidence="1">Multi-pass membrane protein</topology>
    </subcellularLocation>
</comment>
<comment type="caution">
    <text evidence="10">The sequence shown here is derived from an EMBL/GenBank/DDBJ whole genome shotgun (WGS) entry which is preliminary data.</text>
</comment>
<gene>
    <name evidence="10" type="ORF">SNE40_003765</name>
</gene>
<evidence type="ECO:0000256" key="5">
    <source>
        <dbReference type="ARBA" id="ARBA00023098"/>
    </source>
</evidence>
<keyword evidence="4 9" id="KW-1133">Transmembrane helix</keyword>
<protein>
    <recommendedName>
        <fullName evidence="12">CDP-diacylglycerol--inositol 3-phosphatidyltransferase</fullName>
    </recommendedName>
</protein>
<keyword evidence="11" id="KW-1185">Reference proteome</keyword>
<keyword evidence="6 9" id="KW-0472">Membrane</keyword>
<dbReference type="EMBL" id="JAZGQO010000002">
    <property type="protein sequence ID" value="KAK6192266.1"/>
    <property type="molecule type" value="Genomic_DNA"/>
</dbReference>
<dbReference type="InterPro" id="IPR043130">
    <property type="entry name" value="CDP-OH_PTrfase_TM_dom"/>
</dbReference>
<evidence type="ECO:0008006" key="12">
    <source>
        <dbReference type="Google" id="ProtNLM"/>
    </source>
</evidence>
<feature type="transmembrane region" description="Helical" evidence="9">
    <location>
        <begin position="5"/>
        <end position="26"/>
    </location>
</feature>
<keyword evidence="5" id="KW-0443">Lipid metabolism</keyword>
<dbReference type="PANTHER" id="PTHR15362:SF13">
    <property type="entry name" value="SI:CH1073-145M9.1"/>
    <property type="match status" value="1"/>
</dbReference>
<dbReference type="Gene3D" id="1.20.120.1760">
    <property type="match status" value="1"/>
</dbReference>
<evidence type="ECO:0000313" key="10">
    <source>
        <dbReference type="EMBL" id="KAK6192266.1"/>
    </source>
</evidence>
<evidence type="ECO:0000256" key="7">
    <source>
        <dbReference type="ARBA" id="ARBA00023264"/>
    </source>
</evidence>
<evidence type="ECO:0000256" key="2">
    <source>
        <dbReference type="ARBA" id="ARBA00022679"/>
    </source>
</evidence>
<comment type="similarity">
    <text evidence="8">Belongs to the CDP-alcohol phosphatidyltransferase class-I family.</text>
</comment>
<reference evidence="10 11" key="1">
    <citation type="submission" date="2024-01" db="EMBL/GenBank/DDBJ databases">
        <title>The genome of the rayed Mediterranean limpet Patella caerulea (Linnaeus, 1758).</title>
        <authorList>
            <person name="Anh-Thu Weber A."/>
            <person name="Halstead-Nussloch G."/>
        </authorList>
    </citation>
    <scope>NUCLEOTIDE SEQUENCE [LARGE SCALE GENOMIC DNA]</scope>
    <source>
        <strain evidence="10">AATW-2023a</strain>
        <tissue evidence="10">Whole specimen</tissue>
    </source>
</reference>
<dbReference type="InterPro" id="IPR000462">
    <property type="entry name" value="CDP-OH_P_trans"/>
</dbReference>
<accession>A0AAN8KAI1</accession>
<evidence type="ECO:0000256" key="4">
    <source>
        <dbReference type="ARBA" id="ARBA00022989"/>
    </source>
</evidence>
<keyword evidence="2 8" id="KW-0808">Transferase</keyword>
<proteinExistence type="inferred from homology"/>
<evidence type="ECO:0000256" key="8">
    <source>
        <dbReference type="RuleBase" id="RU003750"/>
    </source>
</evidence>
<dbReference type="PROSITE" id="PS00379">
    <property type="entry name" value="CDP_ALCOHOL_P_TRANSF"/>
    <property type="match status" value="1"/>
</dbReference>
<evidence type="ECO:0000256" key="9">
    <source>
        <dbReference type="SAM" id="Phobius"/>
    </source>
</evidence>
<dbReference type="PANTHER" id="PTHR15362">
    <property type="entry name" value="PHOSPHATIDYLINOSITOL SYNTHASE"/>
    <property type="match status" value="1"/>
</dbReference>